<dbReference type="GO" id="GO:0005737">
    <property type="term" value="C:cytoplasm"/>
    <property type="evidence" value="ECO:0007669"/>
    <property type="project" value="TreeGrafter"/>
</dbReference>
<evidence type="ECO:0000313" key="13">
    <source>
        <dbReference type="Proteomes" id="UP000533469"/>
    </source>
</evidence>
<dbReference type="PANTHER" id="PTHR43765:SF2">
    <property type="entry name" value="2-DEHYDROPANTOATE 2-REDUCTASE"/>
    <property type="match status" value="1"/>
</dbReference>
<keyword evidence="13" id="KW-1185">Reference proteome</keyword>
<dbReference type="InterPro" id="IPR013332">
    <property type="entry name" value="KPR_N"/>
</dbReference>
<dbReference type="InterPro" id="IPR050838">
    <property type="entry name" value="Ketopantoate_reductase"/>
</dbReference>
<sequence>MTNRVAIVGAGAVGGYIGAYLARAGHDVTLIDPWPENVEAVRRDGFSLSGLTPEESINVPVRILHVGDVQGFVREAPFDIALIALKSYDTLWATRLILPYLTPQGVIASAQNCINDERVASVAGRERTVGVVIAGIAAELYEPAKIRRAVPRGVPGVLRVGELDGSLTPRLQNLAAVLGDVDTVQITTDLYAERWTKLSVNAMRNSLSAASSLSGNDITRNDVARRFAIRLGSEAVDVGFAQGLKLQAVSRIDPDTLRRAGRGDAAAYTEVEGILIEETRNGRRSEYQRPSMGQDVLRGRRTEIDFLNALVVETGSRLGIATPANAAIVAAVRGIERGELSPSAELIATLEQEILAAT</sequence>
<dbReference type="InterPro" id="IPR013328">
    <property type="entry name" value="6PGD_dom2"/>
</dbReference>
<comment type="pathway">
    <text evidence="1">Cofactor biosynthesis; (R)-pantothenate biosynthesis; (R)-pantoate from 3-methyl-2-oxobutanoate: step 2/2.</text>
</comment>
<dbReference type="Proteomes" id="UP000533469">
    <property type="component" value="Unassembled WGS sequence"/>
</dbReference>
<dbReference type="Gene3D" id="3.40.50.720">
    <property type="entry name" value="NAD(P)-binding Rossmann-like Domain"/>
    <property type="match status" value="1"/>
</dbReference>
<name>A0A839Z7A9_9HYPH</name>
<dbReference type="SUPFAM" id="SSF48179">
    <property type="entry name" value="6-phosphogluconate dehydrogenase C-terminal domain-like"/>
    <property type="match status" value="1"/>
</dbReference>
<dbReference type="NCBIfam" id="TIGR00745">
    <property type="entry name" value="apbA_panE"/>
    <property type="match status" value="1"/>
</dbReference>
<evidence type="ECO:0000313" key="12">
    <source>
        <dbReference type="EMBL" id="MBB3770038.1"/>
    </source>
</evidence>
<dbReference type="RefSeq" id="WP_183188196.1">
    <property type="nucleotide sequence ID" value="NZ_JACICD010000001.1"/>
</dbReference>
<evidence type="ECO:0000256" key="1">
    <source>
        <dbReference type="ARBA" id="ARBA00004994"/>
    </source>
</evidence>
<proteinExistence type="inferred from homology"/>
<dbReference type="Pfam" id="PF08546">
    <property type="entry name" value="ApbA_C"/>
    <property type="match status" value="1"/>
</dbReference>
<dbReference type="InterPro" id="IPR036291">
    <property type="entry name" value="NAD(P)-bd_dom_sf"/>
</dbReference>
<dbReference type="Pfam" id="PF02558">
    <property type="entry name" value="ApbA"/>
    <property type="match status" value="1"/>
</dbReference>
<evidence type="ECO:0000259" key="11">
    <source>
        <dbReference type="Pfam" id="PF08546"/>
    </source>
</evidence>
<gene>
    <name evidence="12" type="ORF">FHS55_000624</name>
</gene>
<evidence type="ECO:0000256" key="7">
    <source>
        <dbReference type="ARBA" id="ARBA00023002"/>
    </source>
</evidence>
<dbReference type="AlphaFoldDB" id="A0A839Z7A9"/>
<protein>
    <recommendedName>
        <fullName evidence="4">2-dehydropantoate 2-reductase</fullName>
        <ecNumber evidence="3">1.1.1.169</ecNumber>
    </recommendedName>
    <alternativeName>
        <fullName evidence="8">Ketopantoate reductase</fullName>
    </alternativeName>
</protein>
<evidence type="ECO:0000256" key="8">
    <source>
        <dbReference type="ARBA" id="ARBA00032024"/>
    </source>
</evidence>
<dbReference type="InterPro" id="IPR003710">
    <property type="entry name" value="ApbA"/>
</dbReference>
<dbReference type="GO" id="GO:0015940">
    <property type="term" value="P:pantothenate biosynthetic process"/>
    <property type="evidence" value="ECO:0007669"/>
    <property type="project" value="UniProtKB-UniPathway"/>
</dbReference>
<comment type="similarity">
    <text evidence="2">Belongs to the ketopantoate reductase family.</text>
</comment>
<evidence type="ECO:0000256" key="2">
    <source>
        <dbReference type="ARBA" id="ARBA00007870"/>
    </source>
</evidence>
<comment type="caution">
    <text evidence="12">The sequence shown here is derived from an EMBL/GenBank/DDBJ whole genome shotgun (WGS) entry which is preliminary data.</text>
</comment>
<keyword evidence="6" id="KW-0521">NADP</keyword>
<evidence type="ECO:0000256" key="9">
    <source>
        <dbReference type="ARBA" id="ARBA00048793"/>
    </source>
</evidence>
<comment type="catalytic activity">
    <reaction evidence="9">
        <text>(R)-pantoate + NADP(+) = 2-dehydropantoate + NADPH + H(+)</text>
        <dbReference type="Rhea" id="RHEA:16233"/>
        <dbReference type="ChEBI" id="CHEBI:11561"/>
        <dbReference type="ChEBI" id="CHEBI:15378"/>
        <dbReference type="ChEBI" id="CHEBI:15980"/>
        <dbReference type="ChEBI" id="CHEBI:57783"/>
        <dbReference type="ChEBI" id="CHEBI:58349"/>
        <dbReference type="EC" id="1.1.1.169"/>
    </reaction>
</comment>
<dbReference type="InterPro" id="IPR008927">
    <property type="entry name" value="6-PGluconate_DH-like_C_sf"/>
</dbReference>
<feature type="domain" description="Ketopantoate reductase N-terminal" evidence="10">
    <location>
        <begin position="5"/>
        <end position="161"/>
    </location>
</feature>
<dbReference type="GO" id="GO:0008677">
    <property type="term" value="F:2-dehydropantoate 2-reductase activity"/>
    <property type="evidence" value="ECO:0007669"/>
    <property type="project" value="UniProtKB-EC"/>
</dbReference>
<dbReference type="SUPFAM" id="SSF51735">
    <property type="entry name" value="NAD(P)-binding Rossmann-fold domains"/>
    <property type="match status" value="1"/>
</dbReference>
<evidence type="ECO:0000256" key="3">
    <source>
        <dbReference type="ARBA" id="ARBA00013014"/>
    </source>
</evidence>
<dbReference type="UniPathway" id="UPA00028">
    <property type="reaction ID" value="UER00004"/>
</dbReference>
<keyword evidence="5" id="KW-0566">Pantothenate biosynthesis</keyword>
<keyword evidence="7 12" id="KW-0560">Oxidoreductase</keyword>
<evidence type="ECO:0000256" key="5">
    <source>
        <dbReference type="ARBA" id="ARBA00022655"/>
    </source>
</evidence>
<dbReference type="GO" id="GO:0050661">
    <property type="term" value="F:NADP binding"/>
    <property type="evidence" value="ECO:0007669"/>
    <property type="project" value="TreeGrafter"/>
</dbReference>
<dbReference type="PANTHER" id="PTHR43765">
    <property type="entry name" value="2-DEHYDROPANTOATE 2-REDUCTASE-RELATED"/>
    <property type="match status" value="1"/>
</dbReference>
<reference evidence="12 13" key="1">
    <citation type="submission" date="2020-08" db="EMBL/GenBank/DDBJ databases">
        <title>Genomic Encyclopedia of Type Strains, Phase IV (KMG-IV): sequencing the most valuable type-strain genomes for metagenomic binning, comparative biology and taxonomic classification.</title>
        <authorList>
            <person name="Goeker M."/>
        </authorList>
    </citation>
    <scope>NUCLEOTIDE SEQUENCE [LARGE SCALE GENOMIC DNA]</scope>
    <source>
        <strain evidence="12 13">DSM 5895</strain>
    </source>
</reference>
<evidence type="ECO:0000259" key="10">
    <source>
        <dbReference type="Pfam" id="PF02558"/>
    </source>
</evidence>
<dbReference type="InterPro" id="IPR013752">
    <property type="entry name" value="KPA_reductase"/>
</dbReference>
<dbReference type="Gene3D" id="1.10.1040.10">
    <property type="entry name" value="N-(1-d-carboxylethyl)-l-norvaline Dehydrogenase, domain 2"/>
    <property type="match status" value="1"/>
</dbReference>
<feature type="domain" description="Ketopantoate reductase C-terminal" evidence="11">
    <location>
        <begin position="190"/>
        <end position="336"/>
    </location>
</feature>
<evidence type="ECO:0000256" key="6">
    <source>
        <dbReference type="ARBA" id="ARBA00022857"/>
    </source>
</evidence>
<organism evidence="12 13">
    <name type="scientific">Ancylobacter tetraedralis</name>
    <dbReference type="NCBI Taxonomy" id="217068"/>
    <lineage>
        <taxon>Bacteria</taxon>
        <taxon>Pseudomonadati</taxon>
        <taxon>Pseudomonadota</taxon>
        <taxon>Alphaproteobacteria</taxon>
        <taxon>Hyphomicrobiales</taxon>
        <taxon>Xanthobacteraceae</taxon>
        <taxon>Ancylobacter</taxon>
    </lineage>
</organism>
<evidence type="ECO:0000256" key="4">
    <source>
        <dbReference type="ARBA" id="ARBA00019465"/>
    </source>
</evidence>
<dbReference type="EMBL" id="JACICD010000001">
    <property type="protein sequence ID" value="MBB3770038.1"/>
    <property type="molecule type" value="Genomic_DNA"/>
</dbReference>
<dbReference type="EC" id="1.1.1.169" evidence="3"/>
<accession>A0A839Z7A9</accession>